<feature type="domain" description="DUF6922" evidence="1">
    <location>
        <begin position="14"/>
        <end position="65"/>
    </location>
</feature>
<sequence>MEKSTQQNLKIQDFSEYLFWDIDVDKLDFQRSKKWLIGRVLEYGNLNDWKKLLVLFGREEIKKEVVNIRSLDAVTLSFLSVYFSLEKEDFRCYSKKQSTPDFWNS</sequence>
<organism evidence="2 3">
    <name type="scientific">Arthrospiribacter ruber</name>
    <dbReference type="NCBI Taxonomy" id="2487934"/>
    <lineage>
        <taxon>Bacteria</taxon>
        <taxon>Pseudomonadati</taxon>
        <taxon>Bacteroidota</taxon>
        <taxon>Cytophagia</taxon>
        <taxon>Cytophagales</taxon>
        <taxon>Cyclobacteriaceae</taxon>
        <taxon>Arthrospiribacter</taxon>
    </lineage>
</organism>
<gene>
    <name evidence="2" type="ORF">EGN73_01050</name>
</gene>
<dbReference type="RefSeq" id="WP_219286238.1">
    <property type="nucleotide sequence ID" value="NZ_RPHB01000001.1"/>
</dbReference>
<dbReference type="AlphaFoldDB" id="A0A951MCI0"/>
<name>A0A951MCI0_9BACT</name>
<evidence type="ECO:0000313" key="3">
    <source>
        <dbReference type="Proteomes" id="UP000727490"/>
    </source>
</evidence>
<accession>A0A951MCI0</accession>
<protein>
    <recommendedName>
        <fullName evidence="1">DUF6922 domain-containing protein</fullName>
    </recommendedName>
</protein>
<evidence type="ECO:0000259" key="1">
    <source>
        <dbReference type="Pfam" id="PF21956"/>
    </source>
</evidence>
<evidence type="ECO:0000313" key="2">
    <source>
        <dbReference type="EMBL" id="MBW3466401.1"/>
    </source>
</evidence>
<dbReference type="Pfam" id="PF21956">
    <property type="entry name" value="DUF6922"/>
    <property type="match status" value="1"/>
</dbReference>
<keyword evidence="3" id="KW-1185">Reference proteome</keyword>
<reference evidence="2 3" key="1">
    <citation type="journal article" date="2020" name="Syst. Appl. Microbiol.">
        <title>Arthrospiribacter ruber gen. nov., sp. nov., a novel bacterium isolated from Arthrospira cultures.</title>
        <authorList>
            <person name="Waleron M."/>
            <person name="Misztak A."/>
            <person name="Waleron M.M."/>
            <person name="Furmaniak M."/>
            <person name="Mrozik A."/>
            <person name="Waleron K."/>
        </authorList>
    </citation>
    <scope>NUCLEOTIDE SEQUENCE [LARGE SCALE GENOMIC DNA]</scope>
    <source>
        <strain evidence="2 3">DPMB0001</strain>
    </source>
</reference>
<dbReference type="Proteomes" id="UP000727490">
    <property type="component" value="Unassembled WGS sequence"/>
</dbReference>
<proteinExistence type="predicted"/>
<dbReference type="InterPro" id="IPR053830">
    <property type="entry name" value="DUF6922"/>
</dbReference>
<dbReference type="EMBL" id="RPHB01000001">
    <property type="protein sequence ID" value="MBW3466401.1"/>
    <property type="molecule type" value="Genomic_DNA"/>
</dbReference>
<comment type="caution">
    <text evidence="2">The sequence shown here is derived from an EMBL/GenBank/DDBJ whole genome shotgun (WGS) entry which is preliminary data.</text>
</comment>